<reference evidence="8" key="1">
    <citation type="submission" date="2021-02" db="EMBL/GenBank/DDBJ databases">
        <title>First Annotated Genome of the Yellow-green Alga Tribonema minus.</title>
        <authorList>
            <person name="Mahan K.M."/>
        </authorList>
    </citation>
    <scope>NUCLEOTIDE SEQUENCE</scope>
    <source>
        <strain evidence="8">UTEX B ZZ1240</strain>
    </source>
</reference>
<evidence type="ECO:0000313" key="9">
    <source>
        <dbReference type="Proteomes" id="UP000664859"/>
    </source>
</evidence>
<keyword evidence="2" id="KW-0479">Metal-binding</keyword>
<keyword evidence="9" id="KW-1185">Reference proteome</keyword>
<comment type="similarity">
    <text evidence="6">Belongs to the peptidase M48 family.</text>
</comment>
<keyword evidence="1 6" id="KW-0645">Protease</keyword>
<dbReference type="OrthoDB" id="7464992at2759"/>
<evidence type="ECO:0000256" key="1">
    <source>
        <dbReference type="ARBA" id="ARBA00022670"/>
    </source>
</evidence>
<evidence type="ECO:0000259" key="7">
    <source>
        <dbReference type="Pfam" id="PF01435"/>
    </source>
</evidence>
<feature type="domain" description="Peptidase M48" evidence="7">
    <location>
        <begin position="1"/>
        <end position="77"/>
    </location>
</feature>
<dbReference type="Pfam" id="PF01435">
    <property type="entry name" value="Peptidase_M48"/>
    <property type="match status" value="1"/>
</dbReference>
<keyword evidence="4 6" id="KW-0862">Zinc</keyword>
<accession>A0A835ZCN7</accession>
<proteinExistence type="inferred from homology"/>
<keyword evidence="3 6" id="KW-0378">Hydrolase</keyword>
<evidence type="ECO:0000256" key="6">
    <source>
        <dbReference type="RuleBase" id="RU003983"/>
    </source>
</evidence>
<keyword evidence="5 6" id="KW-0482">Metalloprotease</keyword>
<dbReference type="EMBL" id="JAFCMP010000031">
    <property type="protein sequence ID" value="KAG5190633.1"/>
    <property type="molecule type" value="Genomic_DNA"/>
</dbReference>
<gene>
    <name evidence="8" type="ORF">JKP88DRAFT_285865</name>
</gene>
<evidence type="ECO:0000256" key="4">
    <source>
        <dbReference type="ARBA" id="ARBA00022833"/>
    </source>
</evidence>
<name>A0A835ZCN7_9STRA</name>
<comment type="caution">
    <text evidence="8">The sequence shown here is derived from an EMBL/GenBank/DDBJ whole genome shotgun (WGS) entry which is preliminary data.</text>
</comment>
<comment type="cofactor">
    <cofactor evidence="6">
        <name>Zn(2+)</name>
        <dbReference type="ChEBI" id="CHEBI:29105"/>
    </cofactor>
    <text evidence="6">Binds 1 zinc ion per subunit.</text>
</comment>
<dbReference type="AlphaFoldDB" id="A0A835ZCN7"/>
<protein>
    <recommendedName>
        <fullName evidence="7">Peptidase M48 domain-containing protein</fullName>
    </recommendedName>
</protein>
<dbReference type="GO" id="GO:0004222">
    <property type="term" value="F:metalloendopeptidase activity"/>
    <property type="evidence" value="ECO:0007669"/>
    <property type="project" value="InterPro"/>
</dbReference>
<dbReference type="Proteomes" id="UP000664859">
    <property type="component" value="Unassembled WGS sequence"/>
</dbReference>
<evidence type="ECO:0000256" key="2">
    <source>
        <dbReference type="ARBA" id="ARBA00022723"/>
    </source>
</evidence>
<evidence type="ECO:0000313" key="8">
    <source>
        <dbReference type="EMBL" id="KAG5190633.1"/>
    </source>
</evidence>
<sequence>MSRKMELEADAVAMVLLARSGVYQPTACIAMLERFKALAAQRDLELPVAQGKLGKAVLQKCDTHPPMDERIAAAKARLPELQALTERRGGHGSDMTDIIM</sequence>
<organism evidence="8 9">
    <name type="scientific">Tribonema minus</name>
    <dbReference type="NCBI Taxonomy" id="303371"/>
    <lineage>
        <taxon>Eukaryota</taxon>
        <taxon>Sar</taxon>
        <taxon>Stramenopiles</taxon>
        <taxon>Ochrophyta</taxon>
        <taxon>PX clade</taxon>
        <taxon>Xanthophyceae</taxon>
        <taxon>Tribonematales</taxon>
        <taxon>Tribonemataceae</taxon>
        <taxon>Tribonema</taxon>
    </lineage>
</organism>
<dbReference type="GO" id="GO:0006508">
    <property type="term" value="P:proteolysis"/>
    <property type="evidence" value="ECO:0007669"/>
    <property type="project" value="UniProtKB-KW"/>
</dbReference>
<evidence type="ECO:0000256" key="5">
    <source>
        <dbReference type="ARBA" id="ARBA00023049"/>
    </source>
</evidence>
<dbReference type="GO" id="GO:0046872">
    <property type="term" value="F:metal ion binding"/>
    <property type="evidence" value="ECO:0007669"/>
    <property type="project" value="UniProtKB-KW"/>
</dbReference>
<evidence type="ECO:0000256" key="3">
    <source>
        <dbReference type="ARBA" id="ARBA00022801"/>
    </source>
</evidence>
<dbReference type="InterPro" id="IPR001915">
    <property type="entry name" value="Peptidase_M48"/>
</dbReference>